<sequence>MSTQKINNVTFKTAKNGFIIAISVIGLLHHLFELSLWWLALPGVIYKALIIYGSANIQSNFHAKAHCRGDAFEKEIAVSFDDGPNQKYTPQVLSALAQYNAGATFFVIGKNIRGNENILKQIDAEGHSIGNHSYTHSFLMDFKNLQGFKDELNQAADDVFNVIGKRMKLFRPPYGVTTPSLVRASNELNYSIIGWSIRSLDTTADHAHTISQRVQKQIEPGSIILFHDTSDKTVQVLRQTLNFARENGYKIVSVEHLLKIEAYE</sequence>
<dbReference type="InterPro" id="IPR011330">
    <property type="entry name" value="Glyco_hydro/deAcase_b/a-brl"/>
</dbReference>
<evidence type="ECO:0000259" key="2">
    <source>
        <dbReference type="PROSITE" id="PS51677"/>
    </source>
</evidence>
<dbReference type="InterPro" id="IPR002509">
    <property type="entry name" value="NODB_dom"/>
</dbReference>
<dbReference type="SUPFAM" id="SSF88713">
    <property type="entry name" value="Glycoside hydrolase/deacetylase"/>
    <property type="match status" value="1"/>
</dbReference>
<dbReference type="GO" id="GO:0005975">
    <property type="term" value="P:carbohydrate metabolic process"/>
    <property type="evidence" value="ECO:0007669"/>
    <property type="project" value="InterPro"/>
</dbReference>
<dbReference type="CDD" id="cd10917">
    <property type="entry name" value="CE4_NodB_like_6s_7s"/>
    <property type="match status" value="1"/>
</dbReference>
<keyword evidence="1" id="KW-1133">Transmembrane helix</keyword>
<dbReference type="PANTHER" id="PTHR10587">
    <property type="entry name" value="GLYCOSYL TRANSFERASE-RELATED"/>
    <property type="match status" value="1"/>
</dbReference>
<evidence type="ECO:0000313" key="4">
    <source>
        <dbReference type="Proteomes" id="UP000238071"/>
    </source>
</evidence>
<dbReference type="PROSITE" id="PS51677">
    <property type="entry name" value="NODB"/>
    <property type="match status" value="1"/>
</dbReference>
<dbReference type="EMBL" id="PTIY01000009">
    <property type="protein sequence ID" value="PPK70073.1"/>
    <property type="molecule type" value="Genomic_DNA"/>
</dbReference>
<keyword evidence="4" id="KW-1185">Reference proteome</keyword>
<feature type="transmembrane region" description="Helical" evidence="1">
    <location>
        <begin position="18"/>
        <end position="41"/>
    </location>
</feature>
<dbReference type="InterPro" id="IPR050248">
    <property type="entry name" value="Polysacc_deacetylase_ArnD"/>
</dbReference>
<dbReference type="GO" id="GO:0016810">
    <property type="term" value="F:hydrolase activity, acting on carbon-nitrogen (but not peptide) bonds"/>
    <property type="evidence" value="ECO:0007669"/>
    <property type="project" value="InterPro"/>
</dbReference>
<dbReference type="AlphaFoldDB" id="A0A2S6GXX8"/>
<evidence type="ECO:0000313" key="3">
    <source>
        <dbReference type="EMBL" id="PPK70073.1"/>
    </source>
</evidence>
<dbReference type="Proteomes" id="UP000238071">
    <property type="component" value="Unassembled WGS sequence"/>
</dbReference>
<gene>
    <name evidence="3" type="ORF">B0F88_109175</name>
</gene>
<name>A0A2S6GXX8_9GAMM</name>
<organism evidence="3 4">
    <name type="scientific">Methylobacter tundripaludum</name>
    <dbReference type="NCBI Taxonomy" id="173365"/>
    <lineage>
        <taxon>Bacteria</taxon>
        <taxon>Pseudomonadati</taxon>
        <taxon>Pseudomonadota</taxon>
        <taxon>Gammaproteobacteria</taxon>
        <taxon>Methylococcales</taxon>
        <taxon>Methylococcaceae</taxon>
        <taxon>Methylobacter</taxon>
    </lineage>
</organism>
<dbReference type="PANTHER" id="PTHR10587:SF125">
    <property type="entry name" value="POLYSACCHARIDE DEACETYLASE YHEN-RELATED"/>
    <property type="match status" value="1"/>
</dbReference>
<dbReference type="RefSeq" id="WP_258076652.1">
    <property type="nucleotide sequence ID" value="NZ_PTIY01000009.1"/>
</dbReference>
<keyword evidence="1" id="KW-0812">Transmembrane</keyword>
<comment type="caution">
    <text evidence="3">The sequence shown here is derived from an EMBL/GenBank/DDBJ whole genome shotgun (WGS) entry which is preliminary data.</text>
</comment>
<dbReference type="Pfam" id="PF01522">
    <property type="entry name" value="Polysacc_deac_1"/>
    <property type="match status" value="1"/>
</dbReference>
<accession>A0A2S6GXX8</accession>
<evidence type="ECO:0000256" key="1">
    <source>
        <dbReference type="SAM" id="Phobius"/>
    </source>
</evidence>
<proteinExistence type="predicted"/>
<feature type="domain" description="NodB homology" evidence="2">
    <location>
        <begin position="74"/>
        <end position="252"/>
    </location>
</feature>
<reference evidence="3 4" key="1">
    <citation type="submission" date="2018-02" db="EMBL/GenBank/DDBJ databases">
        <title>Subsurface microbial communities from deep shales in Ohio and West Virginia, USA.</title>
        <authorList>
            <person name="Wrighton K."/>
        </authorList>
    </citation>
    <scope>NUCLEOTIDE SEQUENCE [LARGE SCALE GENOMIC DNA]</scope>
    <source>
        <strain evidence="3 4">OWC-G53F</strain>
    </source>
</reference>
<protein>
    <submittedName>
        <fullName evidence="3">Peptidoglycan/xylan/chitin deacetylase (PgdA/CDA1 family)</fullName>
    </submittedName>
</protein>
<dbReference type="Gene3D" id="3.20.20.370">
    <property type="entry name" value="Glycoside hydrolase/deacetylase"/>
    <property type="match status" value="1"/>
</dbReference>
<keyword evidence="1" id="KW-0472">Membrane</keyword>